<feature type="domain" description="Glycosyl hydrolase family 13 catalytic" evidence="4">
    <location>
        <begin position="13"/>
        <end position="427"/>
    </location>
</feature>
<accession>A0A9D2MNX0</accession>
<dbReference type="Gene3D" id="3.90.400.10">
    <property type="entry name" value="Oligo-1,6-glucosidase, Domain 2"/>
    <property type="match status" value="1"/>
</dbReference>
<organism evidence="5 6">
    <name type="scientific">Candidatus Eisenbergiella merdigallinarum</name>
    <dbReference type="NCBI Taxonomy" id="2838552"/>
    <lineage>
        <taxon>Bacteria</taxon>
        <taxon>Bacillati</taxon>
        <taxon>Bacillota</taxon>
        <taxon>Clostridia</taxon>
        <taxon>Lachnospirales</taxon>
        <taxon>Lachnospiraceae</taxon>
        <taxon>Eisenbergiella</taxon>
    </lineage>
</organism>
<keyword evidence="3" id="KW-0326">Glycosidase</keyword>
<evidence type="ECO:0000256" key="3">
    <source>
        <dbReference type="ARBA" id="ARBA00023295"/>
    </source>
</evidence>
<keyword evidence="2" id="KW-0378">Hydrolase</keyword>
<dbReference type="PANTHER" id="PTHR10357">
    <property type="entry name" value="ALPHA-AMYLASE FAMILY MEMBER"/>
    <property type="match status" value="1"/>
</dbReference>
<evidence type="ECO:0000313" key="5">
    <source>
        <dbReference type="EMBL" id="HJB90227.1"/>
    </source>
</evidence>
<dbReference type="SMART" id="SM00642">
    <property type="entry name" value="Aamy"/>
    <property type="match status" value="1"/>
</dbReference>
<sequence>MKREWWHGLVGYQIYPRSFYDSNGDGIGDLPGILKKLDYLKGLGADLLWLSPMYPSPMVDNGYDISDYYGVDPRFGTLEDLDRLIAETKKRGMYLILDLVVNHCSDQHPWFQSAVADPSGKYGGYFYLKEGKDGQPPNNWRSLFGGSAWEKLPGQDNLYYLHIFAKQQPDLNWENPALREEIYRMVNWWLDRGIAGFRLDAITNLKKDLTWEDLPPDGPDGMGNISESIARMIRRDGGTRNGIGVFLSELRERCFVPHDAFTVGEASHVSPERLSEFIGEDGYFSTMFAFDAINSHIRGVCYCEDDRHMDPDAWKRDVFVNQAALKDFAFEANVVENHDRPRAASLFIPEEEYGFASVTALAGLLVLQRGMPFLYQGQEIGMTNCPFELEEFDDLSTLDNYRFSLKSGHSKEEALEGCARMSRDNSRTPMQWSAEENAGFGGGRPWLKVNPNYPRINVARQEAEYGSILNFYRRLLNFYKSEEYHEILTYGDFEPLYEDQEKIFSFRRTLGEKTLTVICNFSGSERFLSLKEDYSEVIFVNLPQVTRIGDNLILHPFQLIVTEK</sequence>
<reference evidence="5" key="1">
    <citation type="journal article" date="2021" name="PeerJ">
        <title>Extensive microbial diversity within the chicken gut microbiome revealed by metagenomics and culture.</title>
        <authorList>
            <person name="Gilroy R."/>
            <person name="Ravi A."/>
            <person name="Getino M."/>
            <person name="Pursley I."/>
            <person name="Horton D.L."/>
            <person name="Alikhan N.F."/>
            <person name="Baker D."/>
            <person name="Gharbi K."/>
            <person name="Hall N."/>
            <person name="Watson M."/>
            <person name="Adriaenssens E.M."/>
            <person name="Foster-Nyarko E."/>
            <person name="Jarju S."/>
            <person name="Secka A."/>
            <person name="Antonio M."/>
            <person name="Oren A."/>
            <person name="Chaudhuri R.R."/>
            <person name="La Ragione R."/>
            <person name="Hildebrand F."/>
            <person name="Pallen M.J."/>
        </authorList>
    </citation>
    <scope>NUCLEOTIDE SEQUENCE</scope>
    <source>
        <strain evidence="5">USAMLcec3-2134</strain>
    </source>
</reference>
<evidence type="ECO:0000259" key="4">
    <source>
        <dbReference type="SMART" id="SM00642"/>
    </source>
</evidence>
<gene>
    <name evidence="5" type="ORF">H9763_02035</name>
</gene>
<dbReference type="InterPro" id="IPR045857">
    <property type="entry name" value="O16G_dom_2"/>
</dbReference>
<dbReference type="Gene3D" id="2.60.40.1180">
    <property type="entry name" value="Golgi alpha-mannosidase II"/>
    <property type="match status" value="1"/>
</dbReference>
<dbReference type="Gene3D" id="3.20.20.80">
    <property type="entry name" value="Glycosidases"/>
    <property type="match status" value="1"/>
</dbReference>
<dbReference type="CDD" id="cd11333">
    <property type="entry name" value="AmyAc_SI_OligoGlu_DGase"/>
    <property type="match status" value="1"/>
</dbReference>
<dbReference type="SUPFAM" id="SSF51011">
    <property type="entry name" value="Glycosyl hydrolase domain"/>
    <property type="match status" value="1"/>
</dbReference>
<evidence type="ECO:0000256" key="1">
    <source>
        <dbReference type="ARBA" id="ARBA00008061"/>
    </source>
</evidence>
<dbReference type="GO" id="GO:0004556">
    <property type="term" value="F:alpha-amylase activity"/>
    <property type="evidence" value="ECO:0007669"/>
    <property type="project" value="TreeGrafter"/>
</dbReference>
<dbReference type="GO" id="GO:0009313">
    <property type="term" value="P:oligosaccharide catabolic process"/>
    <property type="evidence" value="ECO:0007669"/>
    <property type="project" value="TreeGrafter"/>
</dbReference>
<dbReference type="FunFam" id="3.20.20.80:FF:000064">
    <property type="entry name" value="Oligo-1,6-glucosidase"/>
    <property type="match status" value="1"/>
</dbReference>
<dbReference type="EMBL" id="DWXE01000006">
    <property type="protein sequence ID" value="HJB90227.1"/>
    <property type="molecule type" value="Genomic_DNA"/>
</dbReference>
<dbReference type="InterPro" id="IPR013780">
    <property type="entry name" value="Glyco_hydro_b"/>
</dbReference>
<dbReference type="Pfam" id="PF00128">
    <property type="entry name" value="Alpha-amylase"/>
    <property type="match status" value="1"/>
</dbReference>
<protein>
    <submittedName>
        <fullName evidence="5">Alpha-glucosidase</fullName>
    </submittedName>
</protein>
<dbReference type="FunFam" id="3.90.400.10:FF:000002">
    <property type="entry name" value="Sucrose isomerase"/>
    <property type="match status" value="1"/>
</dbReference>
<evidence type="ECO:0000256" key="2">
    <source>
        <dbReference type="ARBA" id="ARBA00022801"/>
    </source>
</evidence>
<evidence type="ECO:0000313" key="6">
    <source>
        <dbReference type="Proteomes" id="UP000886883"/>
    </source>
</evidence>
<dbReference type="AlphaFoldDB" id="A0A9D2MNX0"/>
<dbReference type="PANTHER" id="PTHR10357:SF179">
    <property type="entry name" value="NEUTRAL AND BASIC AMINO ACID TRANSPORT PROTEIN RBAT"/>
    <property type="match status" value="1"/>
</dbReference>
<proteinExistence type="inferred from homology"/>
<dbReference type="InterPro" id="IPR017853">
    <property type="entry name" value="GH"/>
</dbReference>
<dbReference type="SUPFAM" id="SSF51445">
    <property type="entry name" value="(Trans)glycosidases"/>
    <property type="match status" value="1"/>
</dbReference>
<comment type="caution">
    <text evidence="5">The sequence shown here is derived from an EMBL/GenBank/DDBJ whole genome shotgun (WGS) entry which is preliminary data.</text>
</comment>
<dbReference type="Proteomes" id="UP000886883">
    <property type="component" value="Unassembled WGS sequence"/>
</dbReference>
<dbReference type="InterPro" id="IPR006047">
    <property type="entry name" value="GH13_cat_dom"/>
</dbReference>
<name>A0A9D2MNX0_9FIRM</name>
<reference evidence="5" key="2">
    <citation type="submission" date="2021-04" db="EMBL/GenBank/DDBJ databases">
        <authorList>
            <person name="Gilroy R."/>
        </authorList>
    </citation>
    <scope>NUCLEOTIDE SEQUENCE</scope>
    <source>
        <strain evidence="5">USAMLcec3-2134</strain>
    </source>
</reference>
<comment type="similarity">
    <text evidence="1">Belongs to the glycosyl hydrolase 13 family.</text>
</comment>